<evidence type="ECO:0000313" key="3">
    <source>
        <dbReference type="Proteomes" id="UP000281725"/>
    </source>
</evidence>
<comment type="caution">
    <text evidence="2">The sequence shown here is derived from an EMBL/GenBank/DDBJ whole genome shotgun (WGS) entry which is preliminary data.</text>
</comment>
<gene>
    <name evidence="2" type="ORF">D6R50_14720</name>
</gene>
<dbReference type="AlphaFoldDB" id="A0A3A9ICC7"/>
<organism evidence="2 3">
    <name type="scientific">Aeromonas veronii</name>
    <dbReference type="NCBI Taxonomy" id="654"/>
    <lineage>
        <taxon>Bacteria</taxon>
        <taxon>Pseudomonadati</taxon>
        <taxon>Pseudomonadota</taxon>
        <taxon>Gammaproteobacteria</taxon>
        <taxon>Aeromonadales</taxon>
        <taxon>Aeromonadaceae</taxon>
        <taxon>Aeromonas</taxon>
    </lineage>
</organism>
<name>A0A3A9ICC7_AERVE</name>
<dbReference type="RefSeq" id="WP_120415491.1">
    <property type="nucleotide sequence ID" value="NZ_JAAKMD010000020.1"/>
</dbReference>
<dbReference type="Proteomes" id="UP000281725">
    <property type="component" value="Unassembled WGS sequence"/>
</dbReference>
<evidence type="ECO:0000259" key="1">
    <source>
        <dbReference type="PROSITE" id="PS51186"/>
    </source>
</evidence>
<dbReference type="PROSITE" id="PS51186">
    <property type="entry name" value="GNAT"/>
    <property type="match status" value="1"/>
</dbReference>
<dbReference type="EMBL" id="RAWX01000003">
    <property type="protein sequence ID" value="RKJ87510.1"/>
    <property type="molecule type" value="Genomic_DNA"/>
</dbReference>
<dbReference type="SUPFAM" id="SSF55729">
    <property type="entry name" value="Acyl-CoA N-acyltransferases (Nat)"/>
    <property type="match status" value="1"/>
</dbReference>
<feature type="domain" description="N-acetyltransferase" evidence="1">
    <location>
        <begin position="5"/>
        <end position="153"/>
    </location>
</feature>
<evidence type="ECO:0000313" key="2">
    <source>
        <dbReference type="EMBL" id="RKJ87510.1"/>
    </source>
</evidence>
<dbReference type="Gene3D" id="3.40.630.30">
    <property type="match status" value="1"/>
</dbReference>
<dbReference type="GO" id="GO:0016747">
    <property type="term" value="F:acyltransferase activity, transferring groups other than amino-acyl groups"/>
    <property type="evidence" value="ECO:0007669"/>
    <property type="project" value="InterPro"/>
</dbReference>
<dbReference type="InterPro" id="IPR016181">
    <property type="entry name" value="Acyl_CoA_acyltransferase"/>
</dbReference>
<protein>
    <submittedName>
        <fullName evidence="2">N-acetyltransferase</fullName>
    </submittedName>
</protein>
<accession>A0A3A9ICC7</accession>
<sequence length="187" mass="22003">MIESEVIREVNHPAWPLVWQVYGESFPRYEQRQSQHQPQKMRDPRYHCQIFYQDGLLLGFIFWWACGEQIYIEHLAINPALRGRNYGSRLLAEFCARAGKTVILEIDPPEDEIAIRRLRFYQGLGFCLNDYAHVHPPYHPDYQGHALRVLSYPGLLEEEAYQRFNSMLVETVMEHGLSCKTGMFIAR</sequence>
<keyword evidence="2" id="KW-0808">Transferase</keyword>
<dbReference type="Pfam" id="PF00583">
    <property type="entry name" value="Acetyltransf_1"/>
    <property type="match status" value="1"/>
</dbReference>
<reference evidence="2 3" key="1">
    <citation type="submission" date="2018-09" db="EMBL/GenBank/DDBJ databases">
        <title>Genome sequencing of Aeromonas veronii MS-17-88.</title>
        <authorList>
            <person name="Tekedar H.C."/>
            <person name="Arick M.A."/>
            <person name="Hsu C.-Y."/>
            <person name="Thrash A."/>
            <person name="Karsi A."/>
            <person name="Lawrence M.L."/>
            <person name="Abdelhamed H."/>
        </authorList>
    </citation>
    <scope>NUCLEOTIDE SEQUENCE [LARGE SCALE GENOMIC DNA]</scope>
    <source>
        <strain evidence="2 3">MS 17-88</strain>
    </source>
</reference>
<dbReference type="CDD" id="cd04301">
    <property type="entry name" value="NAT_SF"/>
    <property type="match status" value="1"/>
</dbReference>
<dbReference type="InterPro" id="IPR000182">
    <property type="entry name" value="GNAT_dom"/>
</dbReference>
<proteinExistence type="predicted"/>